<comment type="similarity">
    <text evidence="3 17">Belongs to the complex I subunit 4 family.</text>
</comment>
<dbReference type="GO" id="GO:0015990">
    <property type="term" value="P:electron transport coupled proton transport"/>
    <property type="evidence" value="ECO:0007669"/>
    <property type="project" value="TreeGrafter"/>
</dbReference>
<evidence type="ECO:0000256" key="15">
    <source>
        <dbReference type="ARBA" id="ARBA00023136"/>
    </source>
</evidence>
<dbReference type="EC" id="7.1.1.2" evidence="4 17"/>
<feature type="transmembrane region" description="Helical" evidence="17">
    <location>
        <begin position="30"/>
        <end position="51"/>
    </location>
</feature>
<reference evidence="19" key="1">
    <citation type="journal article" date="2012" name="Genome">
        <title>The first mitochondrial genome for the wasp superfamily Platygastroidea: the egg parasitoid Trissolcus basalis.</title>
        <authorList>
            <person name="Mao M."/>
            <person name="Valerio A."/>
            <person name="Austin A.D."/>
            <person name="Dowton M."/>
            <person name="Johnson N.F."/>
        </authorList>
    </citation>
    <scope>NUCLEOTIDE SEQUENCE</scope>
</reference>
<dbReference type="PANTHER" id="PTHR43507">
    <property type="entry name" value="NADH-UBIQUINONE OXIDOREDUCTASE CHAIN 4"/>
    <property type="match status" value="1"/>
</dbReference>
<evidence type="ECO:0000256" key="10">
    <source>
        <dbReference type="ARBA" id="ARBA00022982"/>
    </source>
</evidence>
<dbReference type="GO" id="GO:0003954">
    <property type="term" value="F:NADH dehydrogenase activity"/>
    <property type="evidence" value="ECO:0007669"/>
    <property type="project" value="TreeGrafter"/>
</dbReference>
<feature type="transmembrane region" description="Helical" evidence="17">
    <location>
        <begin position="63"/>
        <end position="83"/>
    </location>
</feature>
<feature type="domain" description="NADH:quinone oxidoreductase/Mrp antiporter transmembrane" evidence="18">
    <location>
        <begin position="110"/>
        <end position="397"/>
    </location>
</feature>
<evidence type="ECO:0000256" key="14">
    <source>
        <dbReference type="ARBA" id="ARBA00023128"/>
    </source>
</evidence>
<keyword evidence="6 17" id="KW-0813">Transport</keyword>
<evidence type="ECO:0000256" key="4">
    <source>
        <dbReference type="ARBA" id="ARBA00012944"/>
    </source>
</evidence>
<feature type="transmembrane region" description="Helical" evidence="17">
    <location>
        <begin position="220"/>
        <end position="242"/>
    </location>
</feature>
<evidence type="ECO:0000256" key="13">
    <source>
        <dbReference type="ARBA" id="ARBA00023075"/>
    </source>
</evidence>
<dbReference type="InterPro" id="IPR003918">
    <property type="entry name" value="NADH_UbQ_OxRdtase"/>
</dbReference>
<evidence type="ECO:0000256" key="12">
    <source>
        <dbReference type="ARBA" id="ARBA00023027"/>
    </source>
</evidence>
<keyword evidence="15 17" id="KW-0472">Membrane</keyword>
<keyword evidence="9" id="KW-1278">Translocase</keyword>
<comment type="catalytic activity">
    <reaction evidence="16 17">
        <text>a ubiquinone + NADH + 5 H(+)(in) = a ubiquinol + NAD(+) + 4 H(+)(out)</text>
        <dbReference type="Rhea" id="RHEA:29091"/>
        <dbReference type="Rhea" id="RHEA-COMP:9565"/>
        <dbReference type="Rhea" id="RHEA-COMP:9566"/>
        <dbReference type="ChEBI" id="CHEBI:15378"/>
        <dbReference type="ChEBI" id="CHEBI:16389"/>
        <dbReference type="ChEBI" id="CHEBI:17976"/>
        <dbReference type="ChEBI" id="CHEBI:57540"/>
        <dbReference type="ChEBI" id="CHEBI:57945"/>
        <dbReference type="EC" id="7.1.1.2"/>
    </reaction>
</comment>
<dbReference type="InterPro" id="IPR001750">
    <property type="entry name" value="ND/Mrp_TM"/>
</dbReference>
<dbReference type="GO" id="GO:0042773">
    <property type="term" value="P:ATP synthesis coupled electron transport"/>
    <property type="evidence" value="ECO:0007669"/>
    <property type="project" value="InterPro"/>
</dbReference>
<feature type="transmembrane region" description="Helical" evidence="17">
    <location>
        <begin position="116"/>
        <end position="137"/>
    </location>
</feature>
<dbReference type="Pfam" id="PF00361">
    <property type="entry name" value="Proton_antipo_M"/>
    <property type="match status" value="1"/>
</dbReference>
<feature type="transmembrane region" description="Helical" evidence="17">
    <location>
        <begin position="307"/>
        <end position="329"/>
    </location>
</feature>
<evidence type="ECO:0000256" key="8">
    <source>
        <dbReference type="ARBA" id="ARBA00022692"/>
    </source>
</evidence>
<comment type="subcellular location">
    <subcellularLocation>
        <location evidence="2 17">Mitochondrion membrane</location>
        <topology evidence="2 17">Multi-pass membrane protein</topology>
    </subcellularLocation>
</comment>
<comment type="function">
    <text evidence="17">Core subunit of the mitochondrial membrane respiratory chain NADH dehydrogenase (Complex I) which catalyzes electron transfer from NADH through the respiratory chain, using ubiquinone as an electron acceptor. Essential for the catalytic activity and assembly of complex I.</text>
</comment>
<keyword evidence="11 17" id="KW-1133">Transmembrane helix</keyword>
<dbReference type="EMBL" id="JN903532">
    <property type="protein sequence ID" value="AET62625.1"/>
    <property type="molecule type" value="Genomic_DNA"/>
</dbReference>
<proteinExistence type="inferred from homology"/>
<gene>
    <name evidence="19" type="primary">ND4</name>
</gene>
<evidence type="ECO:0000256" key="16">
    <source>
        <dbReference type="ARBA" id="ARBA00049551"/>
    </source>
</evidence>
<keyword evidence="12 17" id="KW-0520">NAD</keyword>
<evidence type="ECO:0000256" key="1">
    <source>
        <dbReference type="ARBA" id="ARBA00003257"/>
    </source>
</evidence>
<feature type="transmembrane region" description="Helical" evidence="17">
    <location>
        <begin position="388"/>
        <end position="409"/>
    </location>
</feature>
<dbReference type="PRINTS" id="PR01437">
    <property type="entry name" value="NUOXDRDTASE4"/>
</dbReference>
<keyword evidence="8 17" id="KW-0812">Transmembrane</keyword>
<evidence type="ECO:0000256" key="6">
    <source>
        <dbReference type="ARBA" id="ARBA00022448"/>
    </source>
</evidence>
<dbReference type="AlphaFoldDB" id="I3PFK8"/>
<sequence>MMGLLFFLISLFFLLFILDKYILMIFIQNLLLMLFFLLFFYSFNLSFYNNWLMIYMDFGMDKISFLMIMLSIWILFMMFLSILSVKVSYFMMLIFQKLILLVMLIMFFYSLDLINFYLFFEISLIPILMMILGWGSQPERLQAGIYMIIYTLFASLPFLLIILILKVNFLSLNMMYLIILNFNFSMNFFLVFGIMFVFLVKLPIYFVHLWLPKAHVEAPIFGSMILAGVLLKLGGYGIIRFMMIFLKYFYNYNILILSFVLVGSLNVSIMCIRQIDLKMLIAYSSVVHMGFMFVGMFMFFDLSLFSSVLMMISHGICSSGMFCLLNFSYKRIKSRNLLINKGLLQYFPNMSMWWFIFCSMNMAVPPSLNLVSEIYLMICMFKFSEWMFLYIFILSFFGGVYSIYLYSFSQHGKNYLFKNLFNFNSIDEFLLMIMHFIPMMMMFLNLWFL</sequence>
<dbReference type="GO" id="GO:0008137">
    <property type="term" value="F:NADH dehydrogenase (ubiquinone) activity"/>
    <property type="evidence" value="ECO:0007669"/>
    <property type="project" value="UniProtKB-UniRule"/>
</dbReference>
<geneLocation type="mitochondrion" evidence="19"/>
<organism evidence="19">
    <name type="scientific">Trissolcus basalis</name>
    <dbReference type="NCBI Taxonomy" id="32421"/>
    <lineage>
        <taxon>Eukaryota</taxon>
        <taxon>Metazoa</taxon>
        <taxon>Ecdysozoa</taxon>
        <taxon>Arthropoda</taxon>
        <taxon>Hexapoda</taxon>
        <taxon>Insecta</taxon>
        <taxon>Pterygota</taxon>
        <taxon>Neoptera</taxon>
        <taxon>Endopterygota</taxon>
        <taxon>Hymenoptera</taxon>
        <taxon>Apocrita</taxon>
        <taxon>Proctotrupomorpha</taxon>
        <taxon>Platygastroidea</taxon>
        <taxon>Scelionidae</taxon>
        <taxon>Telenominae</taxon>
        <taxon>Trissolcus</taxon>
    </lineage>
</organism>
<feature type="transmembrane region" description="Helical" evidence="17">
    <location>
        <begin position="143"/>
        <end position="165"/>
    </location>
</feature>
<evidence type="ECO:0000256" key="7">
    <source>
        <dbReference type="ARBA" id="ARBA00022660"/>
    </source>
</evidence>
<keyword evidence="10 17" id="KW-0249">Electron transport</keyword>
<evidence type="ECO:0000256" key="3">
    <source>
        <dbReference type="ARBA" id="ARBA00009025"/>
    </source>
</evidence>
<name>I3PFK8_9HYME</name>
<evidence type="ECO:0000256" key="17">
    <source>
        <dbReference type="RuleBase" id="RU003297"/>
    </source>
</evidence>
<feature type="transmembrane region" description="Helical" evidence="17">
    <location>
        <begin position="177"/>
        <end position="200"/>
    </location>
</feature>
<evidence type="ECO:0000256" key="2">
    <source>
        <dbReference type="ARBA" id="ARBA00004225"/>
    </source>
</evidence>
<evidence type="ECO:0000259" key="18">
    <source>
        <dbReference type="Pfam" id="PF00361"/>
    </source>
</evidence>
<feature type="transmembrane region" description="Helical" evidence="17">
    <location>
        <begin position="89"/>
        <end position="109"/>
    </location>
</feature>
<accession>I3PFK8</accession>
<feature type="transmembrane region" description="Helical" evidence="17">
    <location>
        <begin position="429"/>
        <end position="448"/>
    </location>
</feature>
<keyword evidence="14 17" id="KW-0496">Mitochondrion</keyword>
<dbReference type="PANTHER" id="PTHR43507:SF20">
    <property type="entry name" value="NADH-UBIQUINONE OXIDOREDUCTASE CHAIN 4"/>
    <property type="match status" value="1"/>
</dbReference>
<comment type="function">
    <text evidence="1">Core subunit of the mitochondrial membrane respiratory chain NADH dehydrogenase (Complex I) that is believed to belong to the minimal assembly required for catalysis. Complex I functions in the transfer of electrons from NADH to the respiratory chain. The immediate electron acceptor for the enzyme is believed to be ubiquinone.</text>
</comment>
<evidence type="ECO:0000256" key="11">
    <source>
        <dbReference type="ARBA" id="ARBA00022989"/>
    </source>
</evidence>
<feature type="transmembrane region" description="Helical" evidence="17">
    <location>
        <begin position="281"/>
        <end position="300"/>
    </location>
</feature>
<dbReference type="GO" id="GO:0031966">
    <property type="term" value="C:mitochondrial membrane"/>
    <property type="evidence" value="ECO:0007669"/>
    <property type="project" value="UniProtKB-SubCell"/>
</dbReference>
<evidence type="ECO:0000256" key="9">
    <source>
        <dbReference type="ARBA" id="ARBA00022967"/>
    </source>
</evidence>
<evidence type="ECO:0000256" key="5">
    <source>
        <dbReference type="ARBA" id="ARBA00021006"/>
    </source>
</evidence>
<evidence type="ECO:0000313" key="19">
    <source>
        <dbReference type="EMBL" id="AET62625.1"/>
    </source>
</evidence>
<keyword evidence="7 17" id="KW-0679">Respiratory chain</keyword>
<feature type="transmembrane region" description="Helical" evidence="17">
    <location>
        <begin position="352"/>
        <end position="376"/>
    </location>
</feature>
<dbReference type="GO" id="GO:0048039">
    <property type="term" value="F:ubiquinone binding"/>
    <property type="evidence" value="ECO:0007669"/>
    <property type="project" value="TreeGrafter"/>
</dbReference>
<protein>
    <recommendedName>
        <fullName evidence="5 17">NADH-ubiquinone oxidoreductase chain 4</fullName>
        <ecNumber evidence="4 17">7.1.1.2</ecNumber>
    </recommendedName>
</protein>
<keyword evidence="13 17" id="KW-0830">Ubiquinone</keyword>